<feature type="domain" description="Malonyl-CoA:ACP transacylase (MAT)" evidence="6">
    <location>
        <begin position="15"/>
        <end position="304"/>
    </location>
</feature>
<dbReference type="PIRSF" id="PIRSF000446">
    <property type="entry name" value="Mct"/>
    <property type="match status" value="1"/>
</dbReference>
<evidence type="ECO:0000256" key="2">
    <source>
        <dbReference type="ARBA" id="ARBA00023315"/>
    </source>
</evidence>
<evidence type="ECO:0000256" key="4">
    <source>
        <dbReference type="PIRNR" id="PIRNR000446"/>
    </source>
</evidence>
<comment type="catalytic activity">
    <reaction evidence="3 4">
        <text>holo-[ACP] + malonyl-CoA = malonyl-[ACP] + CoA</text>
        <dbReference type="Rhea" id="RHEA:41792"/>
        <dbReference type="Rhea" id="RHEA-COMP:9623"/>
        <dbReference type="Rhea" id="RHEA-COMP:9685"/>
        <dbReference type="ChEBI" id="CHEBI:57287"/>
        <dbReference type="ChEBI" id="CHEBI:57384"/>
        <dbReference type="ChEBI" id="CHEBI:64479"/>
        <dbReference type="ChEBI" id="CHEBI:78449"/>
        <dbReference type="EC" id="2.3.1.39"/>
    </reaction>
</comment>
<keyword evidence="2 4" id="KW-0012">Acyltransferase</keyword>
<dbReference type="InterPro" id="IPR050858">
    <property type="entry name" value="Mal-CoA-ACP_Trans/PKS_FabD"/>
</dbReference>
<dbReference type="PANTHER" id="PTHR42681">
    <property type="entry name" value="MALONYL-COA-ACYL CARRIER PROTEIN TRANSACYLASE, MITOCHONDRIAL"/>
    <property type="match status" value="1"/>
</dbReference>
<keyword evidence="1 4" id="KW-0808">Transferase</keyword>
<dbReference type="Gene3D" id="3.40.366.10">
    <property type="entry name" value="Malonyl-Coenzyme A Acyl Carrier Protein, domain 2"/>
    <property type="match status" value="1"/>
</dbReference>
<feature type="active site" evidence="5">
    <location>
        <position position="95"/>
    </location>
</feature>
<dbReference type="InterPro" id="IPR014043">
    <property type="entry name" value="Acyl_transferase_dom"/>
</dbReference>
<dbReference type="Pfam" id="PF00698">
    <property type="entry name" value="Acyl_transf_1"/>
    <property type="match status" value="1"/>
</dbReference>
<dbReference type="InterPro" id="IPR024925">
    <property type="entry name" value="Malonyl_CoA-ACP_transAc"/>
</dbReference>
<dbReference type="EMBL" id="NFZX01000048">
    <property type="protein sequence ID" value="RFA32960.1"/>
    <property type="molecule type" value="Genomic_DNA"/>
</dbReference>
<evidence type="ECO:0000256" key="3">
    <source>
        <dbReference type="ARBA" id="ARBA00048462"/>
    </source>
</evidence>
<dbReference type="SUPFAM" id="SSF55048">
    <property type="entry name" value="Probable ACP-binding domain of malonyl-CoA ACP transacylase"/>
    <property type="match status" value="1"/>
</dbReference>
<dbReference type="Proteomes" id="UP000256488">
    <property type="component" value="Unassembled WGS sequence"/>
</dbReference>
<protein>
    <recommendedName>
        <fullName evidence="4">Malonyl CoA-acyl carrier protein transacylase</fullName>
        <ecNumber evidence="4">2.3.1.39</ecNumber>
    </recommendedName>
</protein>
<dbReference type="AlphaFoldDB" id="A0A3E0WIZ7"/>
<evidence type="ECO:0000256" key="1">
    <source>
        <dbReference type="ARBA" id="ARBA00022679"/>
    </source>
</evidence>
<organism evidence="7 8">
    <name type="scientific">Virgibacillus dokdonensis</name>
    <dbReference type="NCBI Taxonomy" id="302167"/>
    <lineage>
        <taxon>Bacteria</taxon>
        <taxon>Bacillati</taxon>
        <taxon>Bacillota</taxon>
        <taxon>Bacilli</taxon>
        <taxon>Bacillales</taxon>
        <taxon>Bacillaceae</taxon>
        <taxon>Virgibacillus</taxon>
    </lineage>
</organism>
<comment type="caution">
    <text evidence="7">The sequence shown here is derived from an EMBL/GenBank/DDBJ whole genome shotgun (WGS) entry which is preliminary data.</text>
</comment>
<sequence>MNEKREDLMKSIAVVFPGQGSQYVGMGSDLVKEGNFSNRMEQVAEELGLSLKDLFALNTSDTTVMQPYIYGMSVALYELIQERYDIHPFIFAGHSLGEFSALTAAGSLSFEEGLKIVKTRSNLMHNSPKGTMIAIIGIEEKELEMICEEVSAETGGTVKIGNYNTSSQYVITGDTTSVYKVRDYIENQGRALRVKQLSVSGAFHSSLMEAANDEFNHAMSDVVIQKPSSTIVMNVDGELYDSPDKIKELLGLQMISSVQWKKSVETIFAERPELILEVGPGRTLAGIIKGVNRTQAIANVGNKQQLKQFSKQIRRLEVV</sequence>
<name>A0A3E0WIZ7_9BACI</name>
<dbReference type="SUPFAM" id="SSF52151">
    <property type="entry name" value="FabD/lysophospholipase-like"/>
    <property type="match status" value="1"/>
</dbReference>
<evidence type="ECO:0000259" key="6">
    <source>
        <dbReference type="SMART" id="SM00827"/>
    </source>
</evidence>
<dbReference type="Gene3D" id="3.30.70.250">
    <property type="entry name" value="Malonyl-CoA ACP transacylase, ACP-binding"/>
    <property type="match status" value="1"/>
</dbReference>
<dbReference type="InterPro" id="IPR001227">
    <property type="entry name" value="Ac_transferase_dom_sf"/>
</dbReference>
<evidence type="ECO:0000256" key="5">
    <source>
        <dbReference type="PIRSR" id="PIRSR000446-1"/>
    </source>
</evidence>
<feature type="active site" evidence="5">
    <location>
        <position position="204"/>
    </location>
</feature>
<dbReference type="GO" id="GO:0004314">
    <property type="term" value="F:[acyl-carrier-protein] S-malonyltransferase activity"/>
    <property type="evidence" value="ECO:0007669"/>
    <property type="project" value="UniProtKB-EC"/>
</dbReference>
<reference evidence="7 8" key="1">
    <citation type="submission" date="2017-05" db="EMBL/GenBank/DDBJ databases">
        <title>Virgibacillus sp. AK90 isolated from a saltern of Kakinada, India.</title>
        <authorList>
            <person name="Gupta V."/>
            <person name="Sidhu C."/>
            <person name="Korpole S."/>
            <person name="Pinnaka A.K."/>
        </authorList>
    </citation>
    <scope>NUCLEOTIDE SEQUENCE [LARGE SCALE GENOMIC DNA]</scope>
    <source>
        <strain evidence="7 8">AK90</strain>
    </source>
</reference>
<dbReference type="InterPro" id="IPR016035">
    <property type="entry name" value="Acyl_Trfase/lysoPLipase"/>
</dbReference>
<evidence type="ECO:0000313" key="7">
    <source>
        <dbReference type="EMBL" id="RFA32960.1"/>
    </source>
</evidence>
<comment type="similarity">
    <text evidence="4">Belongs to the fabD family.</text>
</comment>
<dbReference type="GO" id="GO:0006633">
    <property type="term" value="P:fatty acid biosynthetic process"/>
    <property type="evidence" value="ECO:0007669"/>
    <property type="project" value="TreeGrafter"/>
</dbReference>
<gene>
    <name evidence="7" type="ORF">CAI16_16480</name>
</gene>
<dbReference type="PANTHER" id="PTHR42681:SF1">
    <property type="entry name" value="MALONYL-COA-ACYL CARRIER PROTEIN TRANSACYLASE, MITOCHONDRIAL"/>
    <property type="match status" value="1"/>
</dbReference>
<dbReference type="InterPro" id="IPR016036">
    <property type="entry name" value="Malonyl_transacylase_ACP-bd"/>
</dbReference>
<evidence type="ECO:0000313" key="8">
    <source>
        <dbReference type="Proteomes" id="UP000256488"/>
    </source>
</evidence>
<accession>A0A3E0WIZ7</accession>
<proteinExistence type="inferred from homology"/>
<dbReference type="EC" id="2.3.1.39" evidence="4"/>
<dbReference type="SMART" id="SM00827">
    <property type="entry name" value="PKS_AT"/>
    <property type="match status" value="1"/>
</dbReference>